<name>A0A419RUK7_9SPHN</name>
<accession>A0A419RUK7</accession>
<dbReference type="PANTHER" id="PTHR32309:SF13">
    <property type="entry name" value="FERRIC ENTEROBACTIN TRANSPORT PROTEIN FEPE"/>
    <property type="match status" value="1"/>
</dbReference>
<keyword evidence="9" id="KW-0547">Nucleotide-binding</keyword>
<dbReference type="Pfam" id="PF02706">
    <property type="entry name" value="Wzz"/>
    <property type="match status" value="1"/>
</dbReference>
<dbReference type="CDD" id="cd05387">
    <property type="entry name" value="BY-kinase"/>
    <property type="match status" value="1"/>
</dbReference>
<dbReference type="SUPFAM" id="SSF52540">
    <property type="entry name" value="P-loop containing nucleoside triphosphate hydrolases"/>
    <property type="match status" value="1"/>
</dbReference>
<dbReference type="Pfam" id="PF13614">
    <property type="entry name" value="AAA_31"/>
    <property type="match status" value="1"/>
</dbReference>
<dbReference type="GO" id="GO:0005524">
    <property type="term" value="F:ATP binding"/>
    <property type="evidence" value="ECO:0007669"/>
    <property type="project" value="UniProtKB-KW"/>
</dbReference>
<evidence type="ECO:0000256" key="12">
    <source>
        <dbReference type="ARBA" id="ARBA00022989"/>
    </source>
</evidence>
<keyword evidence="11" id="KW-0067">ATP-binding</keyword>
<keyword evidence="8 17" id="KW-0812">Transmembrane</keyword>
<evidence type="ECO:0000256" key="5">
    <source>
        <dbReference type="ARBA" id="ARBA00022475"/>
    </source>
</evidence>
<dbReference type="GO" id="GO:0005886">
    <property type="term" value="C:plasma membrane"/>
    <property type="evidence" value="ECO:0007669"/>
    <property type="project" value="UniProtKB-SubCell"/>
</dbReference>
<evidence type="ECO:0000256" key="11">
    <source>
        <dbReference type="ARBA" id="ARBA00022840"/>
    </source>
</evidence>
<evidence type="ECO:0000256" key="6">
    <source>
        <dbReference type="ARBA" id="ARBA00022519"/>
    </source>
</evidence>
<feature type="transmembrane region" description="Helical" evidence="17">
    <location>
        <begin position="453"/>
        <end position="474"/>
    </location>
</feature>
<sequence length="736" mass="81020">MNDYPLMHGPGSNRRNWVDAYVLDGEAAQGPTQPKLIDIATIRGILFRQRWLIAMTIALAVLAGLVFTILATPMYEARSTVRVEPFGAFIIEGQNLDQGIASNQVYDFMSTQVGIIESRSLARLIAEDHNLGARDDFIGEDIEERRPADLSDSAWRDSKTDIAVAMLHDRVSAEVPANNWIIEIAFRSEDPAIAAEMANAYATAFAASETREAVEGNEYARDYLREQIAVIRQRLRDAENAANGYARTNGIVVQPIASEDGQSETTLTSANLANINARAAAARAARIAAEQRWRAVQNTPAGQLAEVQQSTYVQSLRADRVAKETELVALRQRYNDNFPQVADLRAQIAAVDERVDAAMNDIKMSIRNEYLVARNQESALAEELRTATGETLLEQDRQVEYGVLEREAQALREQLQALLARFNQLSATTNIDGGQLNLLDTAVVPSAPYAPSLSGNLLLAMVFGIALAGVLAVLREMLDDRIRSITDIEERLGLPLLGHTPFVAEQDIDYEGRERYGELVEAYASIRSTIDFSLPRDRNVIQLTSSQEAEGKSTTAIILAELFASLGRKVLLVDADLRRPSIASLVGTKRPKTGLVEVLLGHADLSSAVIRGVHENLEILSVGEVPPNPTELLGSSQLAEFIARYRQQYSLIIFDSPPILGLADAPTLSRMVDGTAFVMEANRTRFGQVRSAIRRLRVNGGNPIGGILTKYRALNAGEKYNSQYNYYRYVSETETA</sequence>
<evidence type="ECO:0000256" key="2">
    <source>
        <dbReference type="ARBA" id="ARBA00007316"/>
    </source>
</evidence>
<evidence type="ECO:0000256" key="4">
    <source>
        <dbReference type="ARBA" id="ARBA00011903"/>
    </source>
</evidence>
<comment type="caution">
    <text evidence="20">The sequence shown here is derived from an EMBL/GenBank/DDBJ whole genome shotgun (WGS) entry which is preliminary data.</text>
</comment>
<evidence type="ECO:0000256" key="3">
    <source>
        <dbReference type="ARBA" id="ARBA00008883"/>
    </source>
</evidence>
<dbReference type="InterPro" id="IPR025669">
    <property type="entry name" value="AAA_dom"/>
</dbReference>
<dbReference type="InterPro" id="IPR003856">
    <property type="entry name" value="LPS_length_determ_N"/>
</dbReference>
<evidence type="ECO:0000259" key="19">
    <source>
        <dbReference type="Pfam" id="PF13614"/>
    </source>
</evidence>
<keyword evidence="14" id="KW-0829">Tyrosine-protein kinase</keyword>
<keyword evidence="12 17" id="KW-1133">Transmembrane helix</keyword>
<feature type="coiled-coil region" evidence="16">
    <location>
        <begin position="401"/>
        <end position="428"/>
    </location>
</feature>
<dbReference type="AlphaFoldDB" id="A0A419RUK7"/>
<proteinExistence type="inferred from homology"/>
<comment type="similarity">
    <text evidence="3">Belongs to the etk/wzc family.</text>
</comment>
<feature type="transmembrane region" description="Helical" evidence="17">
    <location>
        <begin position="51"/>
        <end position="75"/>
    </location>
</feature>
<keyword evidence="13 17" id="KW-0472">Membrane</keyword>
<dbReference type="NCBIfam" id="TIGR01007">
    <property type="entry name" value="eps_fam"/>
    <property type="match status" value="1"/>
</dbReference>
<keyword evidence="10 20" id="KW-0418">Kinase</keyword>
<evidence type="ECO:0000256" key="16">
    <source>
        <dbReference type="SAM" id="Coils"/>
    </source>
</evidence>
<evidence type="ECO:0000256" key="8">
    <source>
        <dbReference type="ARBA" id="ARBA00022692"/>
    </source>
</evidence>
<feature type="coiled-coil region" evidence="16">
    <location>
        <begin position="272"/>
        <end position="361"/>
    </location>
</feature>
<evidence type="ECO:0000256" key="9">
    <source>
        <dbReference type="ARBA" id="ARBA00022741"/>
    </source>
</evidence>
<dbReference type="InterPro" id="IPR005702">
    <property type="entry name" value="Wzc-like_C"/>
</dbReference>
<keyword evidence="6" id="KW-0997">Cell inner membrane</keyword>
<evidence type="ECO:0000259" key="18">
    <source>
        <dbReference type="Pfam" id="PF02706"/>
    </source>
</evidence>
<dbReference type="InterPro" id="IPR027417">
    <property type="entry name" value="P-loop_NTPase"/>
</dbReference>
<dbReference type="Proteomes" id="UP000285232">
    <property type="component" value="Unassembled WGS sequence"/>
</dbReference>
<comment type="catalytic activity">
    <reaction evidence="15">
        <text>L-tyrosyl-[protein] + ATP = O-phospho-L-tyrosyl-[protein] + ADP + H(+)</text>
        <dbReference type="Rhea" id="RHEA:10596"/>
        <dbReference type="Rhea" id="RHEA-COMP:10136"/>
        <dbReference type="Rhea" id="RHEA-COMP:20101"/>
        <dbReference type="ChEBI" id="CHEBI:15378"/>
        <dbReference type="ChEBI" id="CHEBI:30616"/>
        <dbReference type="ChEBI" id="CHEBI:46858"/>
        <dbReference type="ChEBI" id="CHEBI:61978"/>
        <dbReference type="ChEBI" id="CHEBI:456216"/>
        <dbReference type="EC" id="2.7.10.2"/>
    </reaction>
</comment>
<evidence type="ECO:0000313" key="21">
    <source>
        <dbReference type="Proteomes" id="UP000285232"/>
    </source>
</evidence>
<dbReference type="RefSeq" id="WP_120048471.1">
    <property type="nucleotide sequence ID" value="NZ_RAHX01000001.1"/>
</dbReference>
<organism evidence="20 21">
    <name type="scientific">Aurantiacibacter aquimixticola</name>
    <dbReference type="NCBI Taxonomy" id="1958945"/>
    <lineage>
        <taxon>Bacteria</taxon>
        <taxon>Pseudomonadati</taxon>
        <taxon>Pseudomonadota</taxon>
        <taxon>Alphaproteobacteria</taxon>
        <taxon>Sphingomonadales</taxon>
        <taxon>Erythrobacteraceae</taxon>
        <taxon>Aurantiacibacter</taxon>
    </lineage>
</organism>
<feature type="domain" description="Polysaccharide chain length determinant N-terminal" evidence="18">
    <location>
        <begin position="37"/>
        <end position="122"/>
    </location>
</feature>
<keyword evidence="21" id="KW-1185">Reference proteome</keyword>
<evidence type="ECO:0000256" key="10">
    <source>
        <dbReference type="ARBA" id="ARBA00022777"/>
    </source>
</evidence>
<dbReference type="OrthoDB" id="230260at2"/>
<evidence type="ECO:0000256" key="1">
    <source>
        <dbReference type="ARBA" id="ARBA00004429"/>
    </source>
</evidence>
<keyword evidence="5" id="KW-1003">Cell membrane</keyword>
<gene>
    <name evidence="20" type="ORF">D6201_08925</name>
</gene>
<feature type="domain" description="AAA" evidence="19">
    <location>
        <begin position="549"/>
        <end position="664"/>
    </location>
</feature>
<dbReference type="InterPro" id="IPR050445">
    <property type="entry name" value="Bact_polysacc_biosynth/exp"/>
</dbReference>
<evidence type="ECO:0000256" key="13">
    <source>
        <dbReference type="ARBA" id="ARBA00023136"/>
    </source>
</evidence>
<dbReference type="EC" id="2.7.10.2" evidence="4"/>
<dbReference type="GO" id="GO:0004715">
    <property type="term" value="F:non-membrane spanning protein tyrosine kinase activity"/>
    <property type="evidence" value="ECO:0007669"/>
    <property type="project" value="UniProtKB-EC"/>
</dbReference>
<evidence type="ECO:0000256" key="7">
    <source>
        <dbReference type="ARBA" id="ARBA00022679"/>
    </source>
</evidence>
<evidence type="ECO:0000313" key="20">
    <source>
        <dbReference type="EMBL" id="RJY09462.1"/>
    </source>
</evidence>
<evidence type="ECO:0000256" key="17">
    <source>
        <dbReference type="SAM" id="Phobius"/>
    </source>
</evidence>
<evidence type="ECO:0000256" key="14">
    <source>
        <dbReference type="ARBA" id="ARBA00023137"/>
    </source>
</evidence>
<dbReference type="EMBL" id="RAHX01000001">
    <property type="protein sequence ID" value="RJY09462.1"/>
    <property type="molecule type" value="Genomic_DNA"/>
</dbReference>
<dbReference type="PANTHER" id="PTHR32309">
    <property type="entry name" value="TYROSINE-PROTEIN KINASE"/>
    <property type="match status" value="1"/>
</dbReference>
<comment type="similarity">
    <text evidence="2">Belongs to the CpsD/CapB family.</text>
</comment>
<reference evidence="20 21" key="1">
    <citation type="journal article" date="2017" name="Int. J. Syst. Evol. Microbiol.">
        <title>Erythrobacter aquimixticola sp. nov., isolated from the junction between the ocean and a freshwater spring.</title>
        <authorList>
            <person name="Park S."/>
            <person name="Jung Y.T."/>
            <person name="Choi S.J."/>
            <person name="Yoon J.H."/>
        </authorList>
    </citation>
    <scope>NUCLEOTIDE SEQUENCE [LARGE SCALE GENOMIC DNA]</scope>
    <source>
        <strain evidence="20 21">JSSK-14</strain>
    </source>
</reference>
<evidence type="ECO:0000256" key="15">
    <source>
        <dbReference type="ARBA" id="ARBA00051245"/>
    </source>
</evidence>
<dbReference type="Gene3D" id="3.40.50.300">
    <property type="entry name" value="P-loop containing nucleotide triphosphate hydrolases"/>
    <property type="match status" value="1"/>
</dbReference>
<keyword evidence="7 20" id="KW-0808">Transferase</keyword>
<keyword evidence="16" id="KW-0175">Coiled coil</keyword>
<protein>
    <recommendedName>
        <fullName evidence="4">non-specific protein-tyrosine kinase</fullName>
        <ecNumber evidence="4">2.7.10.2</ecNumber>
    </recommendedName>
</protein>
<comment type="subcellular location">
    <subcellularLocation>
        <location evidence="1">Cell inner membrane</location>
        <topology evidence="1">Multi-pass membrane protein</topology>
    </subcellularLocation>
</comment>